<dbReference type="PANTHER" id="PTHR43685">
    <property type="entry name" value="GLYCOSYLTRANSFERASE"/>
    <property type="match status" value="1"/>
</dbReference>
<evidence type="ECO:0000259" key="1">
    <source>
        <dbReference type="Pfam" id="PF00535"/>
    </source>
</evidence>
<organism evidence="2 3">
    <name type="scientific">Hansschlegelia quercus</name>
    <dbReference type="NCBI Taxonomy" id="2528245"/>
    <lineage>
        <taxon>Bacteria</taxon>
        <taxon>Pseudomonadati</taxon>
        <taxon>Pseudomonadota</taxon>
        <taxon>Alphaproteobacteria</taxon>
        <taxon>Hyphomicrobiales</taxon>
        <taxon>Methylopilaceae</taxon>
        <taxon>Hansschlegelia</taxon>
    </lineage>
</organism>
<gene>
    <name evidence="2" type="ORF">EYR15_16250</name>
</gene>
<reference evidence="2 3" key="1">
    <citation type="submission" date="2019-02" db="EMBL/GenBank/DDBJ databases">
        <title>Hansschlegelia quercus sp. nov., a novel methylotrophic bacterium from buds of oak (Quercus robur L.).</title>
        <authorList>
            <person name="Agafonova N.V."/>
            <person name="Kaparullina E.N."/>
            <person name="Grouzdev D.S."/>
            <person name="Doronina N.V."/>
        </authorList>
    </citation>
    <scope>NUCLEOTIDE SEQUENCE [LARGE SCALE GENOMIC DNA]</scope>
    <source>
        <strain evidence="2 3">Dub</strain>
    </source>
</reference>
<dbReference type="OrthoDB" id="5291101at2"/>
<dbReference type="SUPFAM" id="SSF53448">
    <property type="entry name" value="Nucleotide-diphospho-sugar transferases"/>
    <property type="match status" value="1"/>
</dbReference>
<dbReference type="Gene3D" id="3.90.550.10">
    <property type="entry name" value="Spore Coat Polysaccharide Biosynthesis Protein SpsA, Chain A"/>
    <property type="match status" value="1"/>
</dbReference>
<dbReference type="InterPro" id="IPR029044">
    <property type="entry name" value="Nucleotide-diphossugar_trans"/>
</dbReference>
<dbReference type="RefSeq" id="WP_131004628.1">
    <property type="nucleotide sequence ID" value="NZ_JBHSZR010000010.1"/>
</dbReference>
<keyword evidence="2" id="KW-0808">Transferase</keyword>
<accession>A0A4Q9G9E8</accession>
<dbReference type="PANTHER" id="PTHR43685:SF11">
    <property type="entry name" value="GLYCOSYLTRANSFERASE TAGX-RELATED"/>
    <property type="match status" value="1"/>
</dbReference>
<dbReference type="AlphaFoldDB" id="A0A4Q9G9E8"/>
<dbReference type="EMBL" id="SIUB01000011">
    <property type="protein sequence ID" value="TBN47292.1"/>
    <property type="molecule type" value="Genomic_DNA"/>
</dbReference>
<evidence type="ECO:0000313" key="3">
    <source>
        <dbReference type="Proteomes" id="UP000291613"/>
    </source>
</evidence>
<proteinExistence type="predicted"/>
<comment type="caution">
    <text evidence="2">The sequence shown here is derived from an EMBL/GenBank/DDBJ whole genome shotgun (WGS) entry which is preliminary data.</text>
</comment>
<dbReference type="GO" id="GO:0016740">
    <property type="term" value="F:transferase activity"/>
    <property type="evidence" value="ECO:0007669"/>
    <property type="project" value="UniProtKB-KW"/>
</dbReference>
<protein>
    <submittedName>
        <fullName evidence="2">Glycosyltransferase family 2 protein</fullName>
    </submittedName>
</protein>
<dbReference type="CDD" id="cd00761">
    <property type="entry name" value="Glyco_tranf_GTA_type"/>
    <property type="match status" value="1"/>
</dbReference>
<evidence type="ECO:0000313" key="2">
    <source>
        <dbReference type="EMBL" id="TBN47292.1"/>
    </source>
</evidence>
<name>A0A4Q9G9E8_9HYPH</name>
<keyword evidence="3" id="KW-1185">Reference proteome</keyword>
<dbReference type="Pfam" id="PF00535">
    <property type="entry name" value="Glycos_transf_2"/>
    <property type="match status" value="1"/>
</dbReference>
<dbReference type="Proteomes" id="UP000291613">
    <property type="component" value="Unassembled WGS sequence"/>
</dbReference>
<feature type="domain" description="Glycosyltransferase 2-like" evidence="1">
    <location>
        <begin position="12"/>
        <end position="122"/>
    </location>
</feature>
<dbReference type="InterPro" id="IPR001173">
    <property type="entry name" value="Glyco_trans_2-like"/>
</dbReference>
<sequence length="334" mass="37241">MSDETIMATVDIAIPCYRYGNFLRDCVDSVLSQSIDDVRILIIDDASPDDSAEIARAIAASDPRVEALVHPENRGPTATYNDGISWAKAPFFLLLSADDYLAPSALARAVTLMKSQPDVVMTYGAAINFFDGDPAPQFDPTVKDAHWRIQTGQDFVEQNCRRIRNLVPTPTAIVRTATQKMIGGYRASLPHACDMEMWLRFAAHGSIAETPMEQAVYRVHGANMSTAYYQSIIRDYTQRLAAFDVFFANDGKRLPRSKKLHALAQRRLAAAAFWTGVSQWRRGNREASAEILRFSLALNPRMRALPPFLHLLQLESSRSKFRSVVMEAAQAPNT</sequence>
<dbReference type="InterPro" id="IPR050834">
    <property type="entry name" value="Glycosyltransf_2"/>
</dbReference>